<feature type="compositionally biased region" description="Polar residues" evidence="2">
    <location>
        <begin position="2999"/>
        <end position="3012"/>
    </location>
</feature>
<feature type="compositionally biased region" description="Polar residues" evidence="2">
    <location>
        <begin position="1599"/>
        <end position="1612"/>
    </location>
</feature>
<evidence type="ECO:0000313" key="3">
    <source>
        <dbReference type="EMBL" id="ETW00416.1"/>
    </source>
</evidence>
<feature type="region of interest" description="Disordered" evidence="2">
    <location>
        <begin position="3278"/>
        <end position="3506"/>
    </location>
</feature>
<dbReference type="PANTHER" id="PTHR45615:SF66">
    <property type="entry name" value="CARD DOMAIN-CONTAINING PROTEIN"/>
    <property type="match status" value="1"/>
</dbReference>
<gene>
    <name evidence="3" type="ORF">H310_07053</name>
</gene>
<feature type="region of interest" description="Disordered" evidence="2">
    <location>
        <begin position="2578"/>
        <end position="2845"/>
    </location>
</feature>
<feature type="compositionally biased region" description="Basic and acidic residues" evidence="2">
    <location>
        <begin position="2000"/>
        <end position="2022"/>
    </location>
</feature>
<feature type="compositionally biased region" description="Acidic residues" evidence="2">
    <location>
        <begin position="3279"/>
        <end position="3292"/>
    </location>
</feature>
<sequence>MDKKKTGVGSVLTDDWESDLAAIIEKTNQNLNLLRKIGEKRDEPKVLTPSGLLSRTRSSPLIVAPSSNATDHRITSDATASINKWKKVLDESTSMKRHIATKILDSNKAKADGVRGAWDLPFTNQDDPRGETTKPGATSKSFQPHVSMDEVKKSLEVDIAGRAKAIETLVADLRLDFKALAGECNLSSKKADELVQKFEVKCQRFESFEVDATKVLEAWPRLETQTIALLKWKGMVEYDMQAATNKLDVVLSAQEKCTRLDRQMSDLEHKLQRLPTLEGLVDTLTKRVQELERQASRAAADGHGIAHAVEVAVNKSMASLDGSLSKRMDAVTEMHEAKTTSFMKTLQSQRENYEKAIQFAIDAGLGDVHMEMDQVQKRIDTRLHDIQTSIDARVAVLHKRVGAMEVAVTDTERSADSNDQLRKLSARVDSCVSKQQVSTVVADHLADYVESHRRMEAALVKAQQDHDRKWKGLSEGLASTQEELSHVHENVASVQSAMQKTAKVENQVLRAKLLQCVAELDELRQVKHDLDTDLDRRNRDHDAAIAKLAAQVAASDKKREDDVQTLTTALMEKSVQVASTAGKLTALQECWNRDVDQLHATRAMMHKARRDSAEMRAALQQCQSDLSRQNLEKKHSVDTIRRLTAQWVKAKEDVAQSKASLQQEMKQHSDRVSMLESTIAKLQSTHATTLTDVKRSAVATGHVERLTSDLASAQLDLQAVQQELERVTLSKATLEAQLHTAISQLKADDPHRQSAAQARHAALDNANAKLHDLMKRETDVVAAVQALCNTLATTSASTVAPPTLVGTLHAMHVTIQDWQTRQTGNADSISALQRQVHATQDELSAQQVAWEIKLKAHVAKLDCVLTEKTHVEEDLAAHKAKLNEELARKRQIEDDAAIAAQGIATKERELRGQVEELEAYVAELVSQKSSLELSLASLEAAHENSARDAQIATNSLATTVASLQDRLSESLASYERASDEIEALEAKLQELHASNQTLTDEYNAACVDLHDAQDVASASKAQTTVLELELANAQEQCRDREGKLLAAQAQVECVTSKIETLESTLLQVQTELTNLHQTSTNTANFDRARLDEEKIKIDQLLLEKKAVEDKLLEWTEREAAMQEEWAQWKEERDARELQVHSHVCALTDDLKAVQDASAIRESEFVALANHVKSLTGCSSSMVDSPGHTSFAMLQTNIDALHATATAKQRVLDQVVEFLQTCVGRKSTDPVKSNIFEELPVLQPVLEQVESLHVETTNTTSRVVELVQELGRRDELQAQLELELEAQRATMSALQHAKEVFESDAAVSAQELEATRTQWKESDRIHEAKIKALLADCDAHQSHEAHLKHQVETMVQQWQRDLSAMQVHVIDDIEAKLAQLDADTTTCVEAMMQQEAAQEATAVEMDKQQENLCRLQRDVAMLRNQLSMAPATLHHINHMHGIVATPEKAPAVRGHDRAHILMMQSQLTAEAEVTALQLALNDQDLSYVAKSLQRLPNLAQRLAQVASAVNQIRRPETRGVMSTVVCTVESSTISSEGTGQAENTLKVEGPGAANSLDEAVAERTTASFSGRVVDRAMPESNDAKIFRGVSGAITEHDADSPTTNREVSEAQSSDSDEHVAVGSLIVQSEPLQNVPMTTLEATHCGDEKGVETDKDEGGEDAAPTDDFDVADASVETPLHTDLCTQPYASTEMDEALEHSGEISQEPSASIHALTAPLDSPRDAALHLHHDGTTLEDTCEKQLHPSESDGTGLTARQIGLESTQIDATEVVGDDRDVFDESGIDEGEEAHQLMDNDSSARLNEDYGLAHGNLLNGATDGQPLGGIMGRREEPPNVPAGVLLTSEVAALPTILADSFQDCANLTREYDDGGERDSNSDNSDAEIGEESVDDMPPSPVQSSAQSTLSSSLARLQAMQPSQDQDERLSNSTDGEVSSSSHFENSAAASSITEMSSQSTAQSMTNEQSIQRIAPLSTSVPAVRDMMDGQLPPRSNSPPSLSPGRPAEPHTDINDHSEQLDQSSHERTPSTHATVHHHTEDGRDDVESEDDGTEQNLAESEDEFAVEPSSHDFESRSQPQQHSSRRQEHHANSLDPTSHDHELGGGDEAERVQLPLDEATTGRRKADLVDLDDIGRLLKEQALQGASLQFDNSFDESFDDDADRHPPDTYDPDDELSGPTDGTGDCVDGQLDKDVELNDAGRTKPSASFHGDSVNSVDVVAIESTTDVTRQEMKASLNSNGHLLHPTGDDVESDDEFADESMASLEDSMEQSDEPSSPCGKGSSKHLPPLTLQLVPHIDNCDLDDGRLERDNATSSSASKVANGVAGRVNAREDDLDVLKQLMAEQDLHLSSTSLHQESYDEPDDVPIAVDDDELSDLEDEHNDAQRNGCEESWVQPSTSTPPSVDVGPAVLDNATVQHAHEERATELPPSFASAESDGASATQSTGALKSRFSIHVPEAPVNHDDKGHANHEGHLQDSLREVSSSQNPHPPSHGIMFNDTTASSDLATHEGESQHTAMDVDKVGEMSQDKSDVLSDTKNRPSPQVVPVVQGSPLSSPEKGSPKPRTLAPLTILTLQPFTVEAGFTSTNADADEVERHTMDRTHSSAQKTTRNKDDDEFDGSGHHDEDVMQDDEELSDSDGFDGSSHDTPADEAAPHRREAAQHGATNSEPCIRQHGISNCLDSTHAGTTEPLGLDDLNENDDVDTTEQFLPPSSALDEGVISSSLPRDHRFGLTLDEEQPLDEVPDDEDGDDALSQDETNMTEVAQQLATASATHHSDLGDDDDESAAEERSEAAMESSKELSPGKSSPRLSPKLAPLDKVSWRGLPPIESQLPQGNRLLQPHGQPTLPLTHERLGFETDGVDNLSGPEDNIEISRHDLRQLDVALNDEDDEVPSCREDALAYPALSSTGQEPADSLELAAQDRREVIPHDRDLENSLDLENSFDASTEESDVDHSVDGASEGSLENSTSSAQHEPPMLRCHDGVPIESSSAGELDISQDDNSKRQSPTKAANPTSLAQRLFQAKLRSTESHDEERSGSDAQMARLNTTLSIAGRLTLPKFDDAEELDESAEMSHDLDTDCPTPSRIVGEEDDNGVRSDDDNRSGDDEGVDAQAFVDGEDATADADYGTAAPRVFGKESPLPSVTTDHANDDDEDGEEEVFAHALEKPFVQSSGCMPSDTTTDTLTTATPGRSGYGEDVDEDAEDYDGPATPSSALENVASRRRGHLAASRGDEDNSDDEVEALLRGHLRSSPAPKPLGASTAPPSLVHTTVKLQTIRHQHVDVGEDLDESHDDDESDAVSALHSHHPPRRENLDASTTFATKRPVSAVARPLSTLTPLQGLPKLPPVASLGRRYFDDDEATDESFHSNVVIQSNFDDDDDEFGANVHSDTADQSVEGPTPPRSPSGAQSSPARHDDLDSDIQVPAQKASRTSSPDSFPTPRRHDDLPSTMPLDPVARGRNRIPGRDTAPSPSNSPRKRGAGTAPSDGGDDDNAYSDSFEFEESLASDEDGD</sequence>
<feature type="coiled-coil region" evidence="1">
    <location>
        <begin position="875"/>
        <end position="1001"/>
    </location>
</feature>
<dbReference type="GeneID" id="20084103"/>
<feature type="compositionally biased region" description="Basic and acidic residues" evidence="2">
    <location>
        <begin position="3088"/>
        <end position="3100"/>
    </location>
</feature>
<feature type="compositionally biased region" description="Low complexity" evidence="2">
    <location>
        <begin position="1895"/>
        <end position="1911"/>
    </location>
</feature>
<feature type="region of interest" description="Disordered" evidence="2">
    <location>
        <begin position="1862"/>
        <end position="2121"/>
    </location>
</feature>
<feature type="compositionally biased region" description="Basic and acidic residues" evidence="2">
    <location>
        <begin position="2782"/>
        <end position="2794"/>
    </location>
</feature>
<dbReference type="PANTHER" id="PTHR45615">
    <property type="entry name" value="MYOSIN HEAVY CHAIN, NON-MUSCLE"/>
    <property type="match status" value="1"/>
</dbReference>
<feature type="compositionally biased region" description="Basic and acidic residues" evidence="2">
    <location>
        <begin position="2588"/>
        <end position="2597"/>
    </location>
</feature>
<protein>
    <submittedName>
        <fullName evidence="3">Uncharacterized protein</fullName>
    </submittedName>
</protein>
<feature type="region of interest" description="Disordered" evidence="2">
    <location>
        <begin position="1587"/>
        <end position="1617"/>
    </location>
</feature>
<feature type="compositionally biased region" description="Basic and acidic residues" evidence="2">
    <location>
        <begin position="2078"/>
        <end position="2104"/>
    </location>
</feature>
<feature type="region of interest" description="Disordered" evidence="2">
    <location>
        <begin position="2898"/>
        <end position="3263"/>
    </location>
</feature>
<name>A0A024U1Y8_9STRA</name>
<dbReference type="eggNOG" id="ENOG502RN6I">
    <property type="taxonomic scope" value="Eukaryota"/>
</dbReference>
<feature type="compositionally biased region" description="Low complexity" evidence="2">
    <location>
        <begin position="2535"/>
        <end position="2551"/>
    </location>
</feature>
<feature type="compositionally biased region" description="Basic and acidic residues" evidence="2">
    <location>
        <begin position="1642"/>
        <end position="1651"/>
    </location>
</feature>
<feature type="compositionally biased region" description="Basic and acidic residues" evidence="2">
    <location>
        <begin position="2183"/>
        <end position="2195"/>
    </location>
</feature>
<feature type="compositionally biased region" description="Polar residues" evidence="2">
    <location>
        <begin position="2750"/>
        <end position="2768"/>
    </location>
</feature>
<organism evidence="3">
    <name type="scientific">Aphanomyces invadans</name>
    <dbReference type="NCBI Taxonomy" id="157072"/>
    <lineage>
        <taxon>Eukaryota</taxon>
        <taxon>Sar</taxon>
        <taxon>Stramenopiles</taxon>
        <taxon>Oomycota</taxon>
        <taxon>Saprolegniomycetes</taxon>
        <taxon>Saprolegniales</taxon>
        <taxon>Verrucalvaceae</taxon>
        <taxon>Aphanomyces</taxon>
    </lineage>
</organism>
<feature type="compositionally biased region" description="Basic and acidic residues" evidence="2">
    <location>
        <begin position="3021"/>
        <end position="3032"/>
    </location>
</feature>
<feature type="compositionally biased region" description="Polar residues" evidence="2">
    <location>
        <begin position="2670"/>
        <end position="2681"/>
    </location>
</feature>
<feature type="compositionally biased region" description="Acidic residues" evidence="2">
    <location>
        <begin position="3482"/>
        <end position="3506"/>
    </location>
</feature>
<proteinExistence type="predicted"/>
<feature type="compositionally biased region" description="Low complexity" evidence="2">
    <location>
        <begin position="3173"/>
        <end position="3183"/>
    </location>
</feature>
<feature type="coiled-coil region" evidence="1">
    <location>
        <begin position="250"/>
        <end position="301"/>
    </location>
</feature>
<feature type="compositionally biased region" description="Acidic residues" evidence="2">
    <location>
        <begin position="1877"/>
        <end position="1887"/>
    </location>
</feature>
<feature type="compositionally biased region" description="Acidic residues" evidence="2">
    <location>
        <begin position="2622"/>
        <end position="2634"/>
    </location>
</feature>
<dbReference type="VEuPathDB" id="FungiDB:H310_07053"/>
<evidence type="ECO:0000256" key="2">
    <source>
        <dbReference type="SAM" id="MobiDB-lite"/>
    </source>
</evidence>
<feature type="compositionally biased region" description="Basic and acidic residues" evidence="2">
    <location>
        <begin position="2455"/>
        <end position="2474"/>
    </location>
</feature>
<feature type="compositionally biased region" description="Acidic residues" evidence="2">
    <location>
        <begin position="2690"/>
        <end position="2699"/>
    </location>
</feature>
<accession>A0A024U1Y8</accession>
<keyword evidence="1" id="KW-0175">Coiled coil</keyword>
<feature type="compositionally biased region" description="Acidic residues" evidence="2">
    <location>
        <begin position="3191"/>
        <end position="3201"/>
    </location>
</feature>
<reference evidence="3" key="1">
    <citation type="submission" date="2013-12" db="EMBL/GenBank/DDBJ databases">
        <title>The Genome Sequence of Aphanomyces invadans NJM9701.</title>
        <authorList>
            <consortium name="The Broad Institute Genomics Platform"/>
            <person name="Russ C."/>
            <person name="Tyler B."/>
            <person name="van West P."/>
            <person name="Dieguez-Uribeondo J."/>
            <person name="Young S.K."/>
            <person name="Zeng Q."/>
            <person name="Gargeya S."/>
            <person name="Fitzgerald M."/>
            <person name="Abouelleil A."/>
            <person name="Alvarado L."/>
            <person name="Chapman S.B."/>
            <person name="Gainer-Dewar J."/>
            <person name="Goldberg J."/>
            <person name="Griggs A."/>
            <person name="Gujja S."/>
            <person name="Hansen M."/>
            <person name="Howarth C."/>
            <person name="Imamovic A."/>
            <person name="Ireland A."/>
            <person name="Larimer J."/>
            <person name="McCowan C."/>
            <person name="Murphy C."/>
            <person name="Pearson M."/>
            <person name="Poon T.W."/>
            <person name="Priest M."/>
            <person name="Roberts A."/>
            <person name="Saif S."/>
            <person name="Shea T."/>
            <person name="Sykes S."/>
            <person name="Wortman J."/>
            <person name="Nusbaum C."/>
            <person name="Birren B."/>
        </authorList>
    </citation>
    <scope>NUCLEOTIDE SEQUENCE [LARGE SCALE GENOMIC DNA]</scope>
    <source>
        <strain evidence="3">NJM9701</strain>
    </source>
</reference>
<feature type="region of interest" description="Disordered" evidence="2">
    <location>
        <begin position="1638"/>
        <end position="1665"/>
    </location>
</feature>
<dbReference type="RefSeq" id="XP_008870551.1">
    <property type="nucleotide sequence ID" value="XM_008872329.1"/>
</dbReference>
<feature type="coiled-coil region" evidence="1">
    <location>
        <begin position="651"/>
        <end position="737"/>
    </location>
</feature>
<feature type="region of interest" description="Disordered" evidence="2">
    <location>
        <begin position="2139"/>
        <end position="2210"/>
    </location>
</feature>
<feature type="compositionally biased region" description="Acidic residues" evidence="2">
    <location>
        <begin position="2035"/>
        <end position="2058"/>
    </location>
</feature>
<feature type="region of interest" description="Disordered" evidence="2">
    <location>
        <begin position="2343"/>
        <end position="2562"/>
    </location>
</feature>
<dbReference type="EMBL" id="KI913964">
    <property type="protein sequence ID" value="ETW00416.1"/>
    <property type="molecule type" value="Genomic_DNA"/>
</dbReference>
<feature type="compositionally biased region" description="Acidic residues" evidence="2">
    <location>
        <begin position="3144"/>
        <end position="3153"/>
    </location>
</feature>
<feature type="compositionally biased region" description="Polar residues" evidence="2">
    <location>
        <begin position="1923"/>
        <end position="1973"/>
    </location>
</feature>
<feature type="compositionally biased region" description="Acidic residues" evidence="2">
    <location>
        <begin position="2242"/>
        <end position="2252"/>
    </location>
</feature>
<dbReference type="OrthoDB" id="79876at2759"/>
<evidence type="ECO:0000256" key="1">
    <source>
        <dbReference type="SAM" id="Coils"/>
    </source>
</evidence>
<feature type="region of interest" description="Disordered" evidence="2">
    <location>
        <begin position="2226"/>
        <end position="2319"/>
    </location>
</feature>
<feature type="coiled-coil region" evidence="1">
    <location>
        <begin position="1030"/>
        <end position="1124"/>
    </location>
</feature>
<feature type="compositionally biased region" description="Basic and acidic residues" evidence="2">
    <location>
        <begin position="2915"/>
        <end position="2929"/>
    </location>
</feature>
<feature type="compositionally biased region" description="Acidic residues" evidence="2">
    <location>
        <begin position="1652"/>
        <end position="1665"/>
    </location>
</feature>
<feature type="compositionally biased region" description="Basic and acidic residues" evidence="2">
    <location>
        <begin position="2638"/>
        <end position="2655"/>
    </location>
</feature>
<feature type="compositionally biased region" description="Acidic residues" evidence="2">
    <location>
        <begin position="2353"/>
        <end position="2375"/>
    </location>
</feature>
<feature type="compositionally biased region" description="Basic and acidic residues" evidence="2">
    <location>
        <begin position="1862"/>
        <end position="1873"/>
    </location>
</feature>
<feature type="compositionally biased region" description="Low complexity" evidence="2">
    <location>
        <begin position="1984"/>
        <end position="1998"/>
    </location>
</feature>
<feature type="compositionally biased region" description="Basic and acidic residues" evidence="2">
    <location>
        <begin position="2501"/>
        <end position="2533"/>
    </location>
</feature>
<feature type="compositionally biased region" description="Polar residues" evidence="2">
    <location>
        <begin position="2958"/>
        <end position="2967"/>
    </location>
</feature>
<feature type="region of interest" description="Disordered" evidence="2">
    <location>
        <begin position="119"/>
        <end position="142"/>
    </location>
</feature>
<feature type="compositionally biased region" description="Acidic residues" evidence="2">
    <location>
        <begin position="2729"/>
        <end position="2749"/>
    </location>
</feature>